<name>A0ABX6VEQ2_9GAMM</name>
<dbReference type="Proteomes" id="UP000316416">
    <property type="component" value="Chromosome"/>
</dbReference>
<dbReference type="InterPro" id="IPR010260">
    <property type="entry name" value="AlpA"/>
</dbReference>
<proteinExistence type="predicted"/>
<dbReference type="RefSeq" id="WP_199242722.1">
    <property type="nucleotide sequence ID" value="NZ_CP045503.2"/>
</dbReference>
<accession>A0ABX6VEQ2</accession>
<sequence>MMRQQFTPPTPEQRKKILEAAEESERLVRNPEREKITALSRSQSWRLERAGVHPKATRLGYRFTAWLLSDLLWFVSQFQTLPTPSSHRGEHD</sequence>
<evidence type="ECO:0000313" key="2">
    <source>
        <dbReference type="Proteomes" id="UP000316416"/>
    </source>
</evidence>
<reference evidence="1" key="1">
    <citation type="submission" date="2021-07" db="EMBL/GenBank/DDBJ databases">
        <title>Shewanella sp. YLB-07 whole genome sequence.</title>
        <authorList>
            <person name="Yu L."/>
        </authorList>
    </citation>
    <scope>NUCLEOTIDE SEQUENCE</scope>
    <source>
        <strain evidence="1">YLB-08</strain>
    </source>
</reference>
<protein>
    <submittedName>
        <fullName evidence="1">AlpA family transcriptional regulator</fullName>
    </submittedName>
</protein>
<dbReference type="EMBL" id="CP045503">
    <property type="protein sequence ID" value="QPG60299.2"/>
    <property type="molecule type" value="Genomic_DNA"/>
</dbReference>
<keyword evidence="2" id="KW-1185">Reference proteome</keyword>
<dbReference type="Pfam" id="PF05930">
    <property type="entry name" value="Phage_AlpA"/>
    <property type="match status" value="1"/>
</dbReference>
<evidence type="ECO:0000313" key="1">
    <source>
        <dbReference type="EMBL" id="QPG60299.2"/>
    </source>
</evidence>
<organism evidence="1 2">
    <name type="scientific">Shewanella eurypsychrophilus</name>
    <dbReference type="NCBI Taxonomy" id="2593656"/>
    <lineage>
        <taxon>Bacteria</taxon>
        <taxon>Pseudomonadati</taxon>
        <taxon>Pseudomonadota</taxon>
        <taxon>Gammaproteobacteria</taxon>
        <taxon>Alteromonadales</taxon>
        <taxon>Shewanellaceae</taxon>
        <taxon>Shewanella</taxon>
    </lineage>
</organism>
<gene>
    <name evidence="1" type="ORF">FM038_001620</name>
</gene>